<gene>
    <name evidence="2" type="primary">Mo03937</name>
    <name evidence="2" type="ORF">E5Q_03937</name>
</gene>
<dbReference type="Proteomes" id="UP000009131">
    <property type="component" value="Unassembled WGS sequence"/>
</dbReference>
<name>G7E379_MIXOS</name>
<dbReference type="AlphaFoldDB" id="G7E379"/>
<dbReference type="InParanoid" id="G7E379"/>
<organism evidence="2 3">
    <name type="scientific">Mixia osmundae (strain CBS 9802 / IAM 14324 / JCM 22182 / KY 12970)</name>
    <dbReference type="NCBI Taxonomy" id="764103"/>
    <lineage>
        <taxon>Eukaryota</taxon>
        <taxon>Fungi</taxon>
        <taxon>Dikarya</taxon>
        <taxon>Basidiomycota</taxon>
        <taxon>Pucciniomycotina</taxon>
        <taxon>Mixiomycetes</taxon>
        <taxon>Mixiales</taxon>
        <taxon>Mixiaceae</taxon>
        <taxon>Mixia</taxon>
    </lineage>
</organism>
<accession>G7E379</accession>
<dbReference type="EMBL" id="BABT02000117">
    <property type="protein sequence ID" value="GAA97260.1"/>
    <property type="molecule type" value="Genomic_DNA"/>
</dbReference>
<protein>
    <submittedName>
        <fullName evidence="2">Uncharacterized protein</fullName>
    </submittedName>
</protein>
<feature type="compositionally biased region" description="Polar residues" evidence="1">
    <location>
        <begin position="32"/>
        <end position="43"/>
    </location>
</feature>
<reference evidence="2 3" key="1">
    <citation type="journal article" date="2011" name="J. Gen. Appl. Microbiol.">
        <title>Draft genome sequencing of the enigmatic basidiomycete Mixia osmundae.</title>
        <authorList>
            <person name="Nishida H."/>
            <person name="Nagatsuka Y."/>
            <person name="Sugiyama J."/>
        </authorList>
    </citation>
    <scope>NUCLEOTIDE SEQUENCE [LARGE SCALE GENOMIC DNA]</scope>
    <source>
        <strain evidence="3">CBS 9802 / IAM 14324 / JCM 22182 / KY 12970</strain>
    </source>
</reference>
<evidence type="ECO:0000256" key="1">
    <source>
        <dbReference type="SAM" id="MobiDB-lite"/>
    </source>
</evidence>
<comment type="caution">
    <text evidence="2">The sequence shown here is derived from an EMBL/GenBank/DDBJ whole genome shotgun (WGS) entry which is preliminary data.</text>
</comment>
<keyword evidence="3" id="KW-1185">Reference proteome</keyword>
<reference evidence="2 3" key="2">
    <citation type="journal article" date="2012" name="Open Biol.">
        <title>Characteristics of nucleosomes and linker DNA regions on the genome of the basidiomycete Mixia osmundae revealed by mono- and dinucleosome mapping.</title>
        <authorList>
            <person name="Nishida H."/>
            <person name="Kondo S."/>
            <person name="Matsumoto T."/>
            <person name="Suzuki Y."/>
            <person name="Yoshikawa H."/>
            <person name="Taylor T.D."/>
            <person name="Sugiyama J."/>
        </authorList>
    </citation>
    <scope>NUCLEOTIDE SEQUENCE [LARGE SCALE GENOMIC DNA]</scope>
    <source>
        <strain evidence="3">CBS 9802 / IAM 14324 / JCM 22182 / KY 12970</strain>
    </source>
</reference>
<dbReference type="HOGENOM" id="CLU_2027277_0_0_1"/>
<evidence type="ECO:0000313" key="2">
    <source>
        <dbReference type="EMBL" id="GAA97260.1"/>
    </source>
</evidence>
<sequence length="122" mass="13098">MYHILELQNNSTGTCDSTLGGKVGPRGPGVAHQSSSGRPTQQPDKVARACLPMQLYARHASLACSDSKKVIAFSHSGAAMGTRYWQQPLLGQRTSIRLRDKGRQAAECSLELVAVSSSDDKL</sequence>
<feature type="region of interest" description="Disordered" evidence="1">
    <location>
        <begin position="15"/>
        <end position="44"/>
    </location>
</feature>
<proteinExistence type="predicted"/>
<evidence type="ECO:0000313" key="3">
    <source>
        <dbReference type="Proteomes" id="UP000009131"/>
    </source>
</evidence>
<dbReference type="RefSeq" id="XP_014571062.1">
    <property type="nucleotide sequence ID" value="XM_014715576.1"/>
</dbReference>